<dbReference type="PROSITE" id="PS51760">
    <property type="entry name" value="GH10_2"/>
    <property type="match status" value="1"/>
</dbReference>
<dbReference type="PANTHER" id="PTHR31490">
    <property type="entry name" value="GLYCOSYL HYDROLASE"/>
    <property type="match status" value="1"/>
</dbReference>
<dbReference type="Pfam" id="PF00331">
    <property type="entry name" value="Glyco_hydro_10"/>
    <property type="match status" value="1"/>
</dbReference>
<feature type="active site" description="Nucleophile" evidence="9">
    <location>
        <position position="312"/>
    </location>
</feature>
<evidence type="ECO:0000259" key="12">
    <source>
        <dbReference type="PROSITE" id="PS51760"/>
    </source>
</evidence>
<evidence type="ECO:0000313" key="13">
    <source>
        <dbReference type="EMBL" id="TXL71793.1"/>
    </source>
</evidence>
<accession>A0A5C8PEM9</accession>
<dbReference type="GO" id="GO:0031176">
    <property type="term" value="F:endo-1,4-beta-xylanase activity"/>
    <property type="evidence" value="ECO:0007669"/>
    <property type="project" value="UniProtKB-EC"/>
</dbReference>
<organism evidence="13 14">
    <name type="scientific">Vineibacter terrae</name>
    <dbReference type="NCBI Taxonomy" id="2586908"/>
    <lineage>
        <taxon>Bacteria</taxon>
        <taxon>Pseudomonadati</taxon>
        <taxon>Pseudomonadota</taxon>
        <taxon>Alphaproteobacteria</taxon>
        <taxon>Hyphomicrobiales</taxon>
        <taxon>Vineibacter</taxon>
    </lineage>
</organism>
<evidence type="ECO:0000313" key="14">
    <source>
        <dbReference type="Proteomes" id="UP000321638"/>
    </source>
</evidence>
<dbReference type="PRINTS" id="PR00134">
    <property type="entry name" value="GLHYDRLASE10"/>
</dbReference>
<keyword evidence="7 10" id="KW-0326">Glycosidase</keyword>
<comment type="catalytic activity">
    <reaction evidence="1 10">
        <text>Endohydrolysis of (1-&gt;4)-beta-D-xylosidic linkages in xylans.</text>
        <dbReference type="EC" id="3.2.1.8"/>
    </reaction>
</comment>
<protein>
    <recommendedName>
        <fullName evidence="10">Beta-xylanase</fullName>
        <ecNumber evidence="10">3.2.1.8</ecNumber>
    </recommendedName>
</protein>
<dbReference type="Proteomes" id="UP000321638">
    <property type="component" value="Unassembled WGS sequence"/>
</dbReference>
<comment type="similarity">
    <text evidence="2 10">Belongs to the glycosyl hydrolase 10 (cellulase F) family.</text>
</comment>
<dbReference type="OrthoDB" id="9815836at2"/>
<dbReference type="InterPro" id="IPR044846">
    <property type="entry name" value="GH10"/>
</dbReference>
<dbReference type="InterPro" id="IPR017853">
    <property type="entry name" value="GH"/>
</dbReference>
<evidence type="ECO:0000256" key="10">
    <source>
        <dbReference type="RuleBase" id="RU361174"/>
    </source>
</evidence>
<evidence type="ECO:0000256" key="7">
    <source>
        <dbReference type="ARBA" id="ARBA00023295"/>
    </source>
</evidence>
<reference evidence="13 14" key="1">
    <citation type="submission" date="2019-06" db="EMBL/GenBank/DDBJ databases">
        <title>New taxonomy in bacterial strain CC-CFT640, isolated from vineyard.</title>
        <authorList>
            <person name="Lin S.-Y."/>
            <person name="Tsai C.-F."/>
            <person name="Young C.-C."/>
        </authorList>
    </citation>
    <scope>NUCLEOTIDE SEQUENCE [LARGE SCALE GENOMIC DNA]</scope>
    <source>
        <strain evidence="13 14">CC-CFT640</strain>
    </source>
</reference>
<name>A0A5C8PEM9_9HYPH</name>
<evidence type="ECO:0000256" key="2">
    <source>
        <dbReference type="ARBA" id="ARBA00007495"/>
    </source>
</evidence>
<evidence type="ECO:0000256" key="8">
    <source>
        <dbReference type="ARBA" id="ARBA00023326"/>
    </source>
</evidence>
<dbReference type="InterPro" id="IPR001000">
    <property type="entry name" value="GH10_dom"/>
</dbReference>
<gene>
    <name evidence="13" type="ORF">FHP25_28405</name>
</gene>
<evidence type="ECO:0000256" key="5">
    <source>
        <dbReference type="ARBA" id="ARBA00022801"/>
    </source>
</evidence>
<feature type="domain" description="GH10" evidence="12">
    <location>
        <begin position="86"/>
        <end position="405"/>
    </location>
</feature>
<dbReference type="SMART" id="SM00633">
    <property type="entry name" value="Glyco_10"/>
    <property type="match status" value="1"/>
</dbReference>
<keyword evidence="14" id="KW-1185">Reference proteome</keyword>
<proteinExistence type="inferred from homology"/>
<dbReference type="InterPro" id="IPR031158">
    <property type="entry name" value="GH10_AS"/>
</dbReference>
<feature type="compositionally biased region" description="Basic and acidic residues" evidence="11">
    <location>
        <begin position="369"/>
        <end position="385"/>
    </location>
</feature>
<evidence type="ECO:0000256" key="11">
    <source>
        <dbReference type="SAM" id="MobiDB-lite"/>
    </source>
</evidence>
<comment type="caution">
    <text evidence="13">The sequence shown here is derived from an EMBL/GenBank/DDBJ whole genome shotgun (WGS) entry which is preliminary data.</text>
</comment>
<feature type="region of interest" description="Disordered" evidence="11">
    <location>
        <begin position="363"/>
        <end position="393"/>
    </location>
</feature>
<dbReference type="Gene3D" id="3.20.20.80">
    <property type="entry name" value="Glycosidases"/>
    <property type="match status" value="1"/>
</dbReference>
<evidence type="ECO:0000256" key="6">
    <source>
        <dbReference type="ARBA" id="ARBA00023277"/>
    </source>
</evidence>
<keyword evidence="3 13" id="KW-0858">Xylan degradation</keyword>
<evidence type="ECO:0000256" key="9">
    <source>
        <dbReference type="PROSITE-ProRule" id="PRU10061"/>
    </source>
</evidence>
<dbReference type="AlphaFoldDB" id="A0A5C8PEM9"/>
<keyword evidence="8 10" id="KW-0624">Polysaccharide degradation</keyword>
<keyword evidence="4" id="KW-0732">Signal</keyword>
<evidence type="ECO:0000256" key="4">
    <source>
        <dbReference type="ARBA" id="ARBA00022729"/>
    </source>
</evidence>
<dbReference type="EC" id="3.2.1.8" evidence="10"/>
<dbReference type="PROSITE" id="PS00591">
    <property type="entry name" value="GH10_1"/>
    <property type="match status" value="1"/>
</dbReference>
<dbReference type="EMBL" id="VDUZ01000039">
    <property type="protein sequence ID" value="TXL71793.1"/>
    <property type="molecule type" value="Genomic_DNA"/>
</dbReference>
<evidence type="ECO:0000256" key="3">
    <source>
        <dbReference type="ARBA" id="ARBA00022651"/>
    </source>
</evidence>
<sequence>MAQVLDCWAIASPAIGRCDPASLDPATSTATRATTPARLGRFTRSSNQFGRRCFAAGGLLVGFRKSGLPSSLAAAAADTGRYCGTSAQIEQIDGQPDLRAAIVRECTWLTPEYALKWDAIEPKPGSHLFTPVDDLLRFSDAHGMKVRGHTLLWHRTVPSWAERILRESKDWGPIHRHFSTVLARYGQAIDQWDVINEPLEPGHHGDGLRRSVFLDVFGPDYIRRALEEARILAPTARLMVNEYGLEYDLPDERSRRHCLLKLVERLKAAGAPLDGLGIQGHLDLGKGKIDATAFGDFLAEIAALGLFIVITELDVREADRQAPVAARDRRVADEVRRYLDVALAQPAVRGVITWGMTDRHSWLSPSTADEGHATDTARTTRDRNRGLPFDAAMHRKPMHSAIRESLLAAPR</sequence>
<dbReference type="GO" id="GO:0045493">
    <property type="term" value="P:xylan catabolic process"/>
    <property type="evidence" value="ECO:0007669"/>
    <property type="project" value="UniProtKB-KW"/>
</dbReference>
<evidence type="ECO:0000256" key="1">
    <source>
        <dbReference type="ARBA" id="ARBA00000681"/>
    </source>
</evidence>
<dbReference type="PANTHER" id="PTHR31490:SF88">
    <property type="entry name" value="BETA-XYLANASE"/>
    <property type="match status" value="1"/>
</dbReference>
<keyword evidence="6 10" id="KW-0119">Carbohydrate metabolism</keyword>
<keyword evidence="5 10" id="KW-0378">Hydrolase</keyword>
<dbReference type="SUPFAM" id="SSF51445">
    <property type="entry name" value="(Trans)glycosidases"/>
    <property type="match status" value="1"/>
</dbReference>